<dbReference type="GO" id="GO:0003723">
    <property type="term" value="F:RNA binding"/>
    <property type="evidence" value="ECO:0007669"/>
    <property type="project" value="UniProtKB-UniRule"/>
</dbReference>
<dbReference type="InterPro" id="IPR000504">
    <property type="entry name" value="RRM_dom"/>
</dbReference>
<evidence type="ECO:0000313" key="5">
    <source>
        <dbReference type="EMBL" id="CAD7603515.1"/>
    </source>
</evidence>
<dbReference type="FunFam" id="3.30.70.330:FF:000015">
    <property type="entry name" value="CUGBP Elav-like family member 1 isoform 2"/>
    <property type="match status" value="1"/>
</dbReference>
<dbReference type="SUPFAM" id="SSF54928">
    <property type="entry name" value="RNA-binding domain, RBD"/>
    <property type="match status" value="1"/>
</dbReference>
<evidence type="ECO:0000256" key="2">
    <source>
        <dbReference type="ARBA" id="ARBA00022884"/>
    </source>
</evidence>
<sequence length="415" mass="44754">MSAVATDQRKLFIGMLSKKCTENDVRSMFSPYGTIEECTVLRDTSGQSKGCAFVTYTSKQCAISAIKNMHHSQTMEGCSSPLVVKFADTQKEKDQKRLQQMQANLWNLAGVNMNPQYLTVRTPLSPDCLLQQIQASSGGTPATMNGGQSTLGSVQQQLLMQQSGQSPVDQLKTQLLLQNIKSSSPATLANALVVLSSTAEDGEIEVRISVGSGLQNLAQLQGSGLGSTGPDISPANLQGLATLANLSASNHRASRQSSKLEPYRLARRQVLCGCQHVRTHWQEKYSMLVDEMTVNPMSIQNLVTLAAMTGGNGANLQVSPNDALDSTRVCDCAMLSLGYLAEQTRPKLGTKTTLPLCSSLSIGSSPTRHEVVSKNITKCEWMLGSEHSHLLVYDDANKPMPPRIHPPSGVLTYSP</sequence>
<dbReference type="Gene3D" id="3.30.70.330">
    <property type="match status" value="1"/>
</dbReference>
<dbReference type="AlphaFoldDB" id="A0A7R9K481"/>
<name>A0A7R9K481_TIMGE</name>
<evidence type="ECO:0000256" key="3">
    <source>
        <dbReference type="PROSITE-ProRule" id="PRU00176"/>
    </source>
</evidence>
<dbReference type="PROSITE" id="PS50102">
    <property type="entry name" value="RRM"/>
    <property type="match status" value="1"/>
</dbReference>
<keyword evidence="2 3" id="KW-0694">RNA-binding</keyword>
<keyword evidence="1" id="KW-0677">Repeat</keyword>
<dbReference type="EMBL" id="OE843598">
    <property type="protein sequence ID" value="CAD7603515.1"/>
    <property type="molecule type" value="Genomic_DNA"/>
</dbReference>
<evidence type="ECO:0000256" key="1">
    <source>
        <dbReference type="ARBA" id="ARBA00022737"/>
    </source>
</evidence>
<dbReference type="SMART" id="SM00360">
    <property type="entry name" value="RRM"/>
    <property type="match status" value="1"/>
</dbReference>
<evidence type="ECO:0000259" key="4">
    <source>
        <dbReference type="PROSITE" id="PS50102"/>
    </source>
</evidence>
<feature type="domain" description="RRM" evidence="4">
    <location>
        <begin position="9"/>
        <end position="89"/>
    </location>
</feature>
<dbReference type="InterPro" id="IPR012677">
    <property type="entry name" value="Nucleotide-bd_a/b_plait_sf"/>
</dbReference>
<proteinExistence type="predicted"/>
<dbReference type="PANTHER" id="PTHR24012">
    <property type="entry name" value="RNA BINDING PROTEIN"/>
    <property type="match status" value="1"/>
</dbReference>
<dbReference type="Pfam" id="PF00076">
    <property type="entry name" value="RRM_1"/>
    <property type="match status" value="1"/>
</dbReference>
<organism evidence="5">
    <name type="scientific">Timema genevievae</name>
    <name type="common">Walking stick</name>
    <dbReference type="NCBI Taxonomy" id="629358"/>
    <lineage>
        <taxon>Eukaryota</taxon>
        <taxon>Metazoa</taxon>
        <taxon>Ecdysozoa</taxon>
        <taxon>Arthropoda</taxon>
        <taxon>Hexapoda</taxon>
        <taxon>Insecta</taxon>
        <taxon>Pterygota</taxon>
        <taxon>Neoptera</taxon>
        <taxon>Polyneoptera</taxon>
        <taxon>Phasmatodea</taxon>
        <taxon>Timematodea</taxon>
        <taxon>Timematoidea</taxon>
        <taxon>Timematidae</taxon>
        <taxon>Timema</taxon>
    </lineage>
</organism>
<gene>
    <name evidence="5" type="ORF">TGEB3V08_LOCUS8803</name>
</gene>
<protein>
    <recommendedName>
        <fullName evidence="4">RRM domain-containing protein</fullName>
    </recommendedName>
</protein>
<reference evidence="5" key="1">
    <citation type="submission" date="2020-11" db="EMBL/GenBank/DDBJ databases">
        <authorList>
            <person name="Tran Van P."/>
        </authorList>
    </citation>
    <scope>NUCLEOTIDE SEQUENCE</scope>
</reference>
<dbReference type="InterPro" id="IPR035979">
    <property type="entry name" value="RBD_domain_sf"/>
</dbReference>
<accession>A0A7R9K481</accession>